<dbReference type="InterPro" id="IPR002912">
    <property type="entry name" value="ACT_dom"/>
</dbReference>
<keyword evidence="5" id="KW-0057">Aromatic amino acid biosynthesis</keyword>
<keyword evidence="7 12" id="KW-0456">Lyase</keyword>
<feature type="domain" description="Prephenate dehydratase" evidence="10">
    <location>
        <begin position="19"/>
        <end position="194"/>
    </location>
</feature>
<organism evidence="12 13">
    <name type="scientific">Micromonospora polyrhachis</name>
    <dbReference type="NCBI Taxonomy" id="1282883"/>
    <lineage>
        <taxon>Bacteria</taxon>
        <taxon>Bacillati</taxon>
        <taxon>Actinomycetota</taxon>
        <taxon>Actinomycetes</taxon>
        <taxon>Micromonosporales</taxon>
        <taxon>Micromonosporaceae</taxon>
        <taxon>Micromonospora</taxon>
    </lineage>
</organism>
<evidence type="ECO:0000259" key="10">
    <source>
        <dbReference type="PROSITE" id="PS51171"/>
    </source>
</evidence>
<dbReference type="PROSITE" id="PS51671">
    <property type="entry name" value="ACT"/>
    <property type="match status" value="1"/>
</dbReference>
<proteinExistence type="predicted"/>
<evidence type="ECO:0000256" key="4">
    <source>
        <dbReference type="ARBA" id="ARBA00022605"/>
    </source>
</evidence>
<evidence type="ECO:0000313" key="12">
    <source>
        <dbReference type="EMBL" id="MBB4960060.1"/>
    </source>
</evidence>
<name>A0A7W7SUQ1_9ACTN</name>
<dbReference type="GO" id="GO:0009094">
    <property type="term" value="P:L-phenylalanine biosynthetic process"/>
    <property type="evidence" value="ECO:0007669"/>
    <property type="project" value="UniProtKB-UniPathway"/>
</dbReference>
<evidence type="ECO:0000256" key="1">
    <source>
        <dbReference type="ARBA" id="ARBA00004741"/>
    </source>
</evidence>
<protein>
    <recommendedName>
        <fullName evidence="3">Prephenate dehydratase</fullName>
        <ecNumber evidence="2">4.2.1.51</ecNumber>
    </recommendedName>
</protein>
<sequence length="341" mass="35845">MAHGVVGGRVSAGSGSPPLVTFLGPVGTFTERAARAIWPADAVLRPAEDIPATVAAVLDRRADYAVIPIENTVEGVVTASLDQFVFHAPDLVILREVSVPITFTSYRSPLAEGAAAVVGSHPHALAQCTRYVAGLGLRTEPFSSTAEAVRAAADRPELIAIGAAGLADDYPVAVQHSGVEDRPGAYTRFVCLGRADGAGTAAAASDAGPVGPGTSWKTMMALTPIWSRPGVLAELCTHFADREINIISLSSRPLPGFPGRYVFVVTVDHHRDSPDLARAVTSLLYDGVRVKYLGSYPSDHLFAGSPPDRPLTPPAGSLGLAEIDQLTRIFRGSANRRRAVR</sequence>
<feature type="site" description="Essential for prephenate dehydratase activity" evidence="9">
    <location>
        <position position="187"/>
    </location>
</feature>
<evidence type="ECO:0000256" key="8">
    <source>
        <dbReference type="ARBA" id="ARBA00047848"/>
    </source>
</evidence>
<reference evidence="12 13" key="1">
    <citation type="submission" date="2020-08" db="EMBL/GenBank/DDBJ databases">
        <title>Sequencing the genomes of 1000 actinobacteria strains.</title>
        <authorList>
            <person name="Klenk H.-P."/>
        </authorList>
    </citation>
    <scope>NUCLEOTIDE SEQUENCE [LARGE SCALE GENOMIC DNA]</scope>
    <source>
        <strain evidence="12 13">DSM 45886</strain>
    </source>
</reference>
<dbReference type="RefSeq" id="WP_184535883.1">
    <property type="nucleotide sequence ID" value="NZ_JACHJW010000001.1"/>
</dbReference>
<dbReference type="Gene3D" id="3.30.70.260">
    <property type="match status" value="1"/>
</dbReference>
<dbReference type="AlphaFoldDB" id="A0A7W7SUQ1"/>
<evidence type="ECO:0000256" key="9">
    <source>
        <dbReference type="PIRSR" id="PIRSR001500-2"/>
    </source>
</evidence>
<dbReference type="Proteomes" id="UP000578819">
    <property type="component" value="Unassembled WGS sequence"/>
</dbReference>
<evidence type="ECO:0000313" key="13">
    <source>
        <dbReference type="Proteomes" id="UP000578819"/>
    </source>
</evidence>
<keyword evidence="6" id="KW-0584">Phenylalanine biosynthesis</keyword>
<dbReference type="GO" id="GO:0016853">
    <property type="term" value="F:isomerase activity"/>
    <property type="evidence" value="ECO:0007669"/>
    <property type="project" value="UniProtKB-KW"/>
</dbReference>
<gene>
    <name evidence="12" type="ORF">FHR38_003793</name>
</gene>
<dbReference type="SUPFAM" id="SSF53850">
    <property type="entry name" value="Periplasmic binding protein-like II"/>
    <property type="match status" value="1"/>
</dbReference>
<dbReference type="EC" id="4.2.1.51" evidence="2"/>
<dbReference type="PANTHER" id="PTHR21022:SF19">
    <property type="entry name" value="PREPHENATE DEHYDRATASE-RELATED"/>
    <property type="match status" value="1"/>
</dbReference>
<comment type="pathway">
    <text evidence="1">Amino-acid biosynthesis; L-phenylalanine biosynthesis; phenylpyruvate from prephenate: step 1/1.</text>
</comment>
<dbReference type="Gene3D" id="3.40.190.10">
    <property type="entry name" value="Periplasmic binding protein-like II"/>
    <property type="match status" value="2"/>
</dbReference>
<evidence type="ECO:0000256" key="2">
    <source>
        <dbReference type="ARBA" id="ARBA00013147"/>
    </source>
</evidence>
<dbReference type="PANTHER" id="PTHR21022">
    <property type="entry name" value="PREPHENATE DEHYDRATASE P PROTEIN"/>
    <property type="match status" value="1"/>
</dbReference>
<evidence type="ECO:0000256" key="6">
    <source>
        <dbReference type="ARBA" id="ARBA00023222"/>
    </source>
</evidence>
<keyword evidence="4" id="KW-0028">Amino-acid biosynthesis</keyword>
<feature type="domain" description="ACT" evidence="11">
    <location>
        <begin position="220"/>
        <end position="297"/>
    </location>
</feature>
<dbReference type="InterPro" id="IPR008242">
    <property type="entry name" value="Chor_mutase/pphenate_deHydtase"/>
</dbReference>
<dbReference type="SUPFAM" id="SSF55021">
    <property type="entry name" value="ACT-like"/>
    <property type="match status" value="1"/>
</dbReference>
<evidence type="ECO:0000256" key="3">
    <source>
        <dbReference type="ARBA" id="ARBA00021872"/>
    </source>
</evidence>
<dbReference type="InterPro" id="IPR001086">
    <property type="entry name" value="Preph_deHydtase"/>
</dbReference>
<dbReference type="EMBL" id="JACHJW010000001">
    <property type="protein sequence ID" value="MBB4960060.1"/>
    <property type="molecule type" value="Genomic_DNA"/>
</dbReference>
<accession>A0A7W7SUQ1</accession>
<dbReference type="UniPathway" id="UPA00121">
    <property type="reaction ID" value="UER00345"/>
</dbReference>
<evidence type="ECO:0000259" key="11">
    <source>
        <dbReference type="PROSITE" id="PS51671"/>
    </source>
</evidence>
<dbReference type="Pfam" id="PF00800">
    <property type="entry name" value="PDT"/>
    <property type="match status" value="1"/>
</dbReference>
<dbReference type="InterPro" id="IPR045865">
    <property type="entry name" value="ACT-like_dom_sf"/>
</dbReference>
<dbReference type="GO" id="GO:0005737">
    <property type="term" value="C:cytoplasm"/>
    <property type="evidence" value="ECO:0007669"/>
    <property type="project" value="TreeGrafter"/>
</dbReference>
<keyword evidence="13" id="KW-1185">Reference proteome</keyword>
<dbReference type="CDD" id="cd04905">
    <property type="entry name" value="ACT_CM-PDT"/>
    <property type="match status" value="1"/>
</dbReference>
<dbReference type="PROSITE" id="PS51171">
    <property type="entry name" value="PREPHENATE_DEHYDR_3"/>
    <property type="match status" value="1"/>
</dbReference>
<evidence type="ECO:0000256" key="7">
    <source>
        <dbReference type="ARBA" id="ARBA00023239"/>
    </source>
</evidence>
<evidence type="ECO:0000256" key="5">
    <source>
        <dbReference type="ARBA" id="ARBA00023141"/>
    </source>
</evidence>
<dbReference type="Pfam" id="PF01842">
    <property type="entry name" value="ACT"/>
    <property type="match status" value="1"/>
</dbReference>
<comment type="caution">
    <text evidence="12">The sequence shown here is derived from an EMBL/GenBank/DDBJ whole genome shotgun (WGS) entry which is preliminary data.</text>
</comment>
<dbReference type="PIRSF" id="PIRSF001500">
    <property type="entry name" value="Chor_mut_pdt_Ppr"/>
    <property type="match status" value="1"/>
</dbReference>
<keyword evidence="12" id="KW-0413">Isomerase</keyword>
<dbReference type="GO" id="GO:0004664">
    <property type="term" value="F:prephenate dehydratase activity"/>
    <property type="evidence" value="ECO:0007669"/>
    <property type="project" value="UniProtKB-EC"/>
</dbReference>
<comment type="catalytic activity">
    <reaction evidence="8">
        <text>prephenate + H(+) = 3-phenylpyruvate + CO2 + H2O</text>
        <dbReference type="Rhea" id="RHEA:21648"/>
        <dbReference type="ChEBI" id="CHEBI:15377"/>
        <dbReference type="ChEBI" id="CHEBI:15378"/>
        <dbReference type="ChEBI" id="CHEBI:16526"/>
        <dbReference type="ChEBI" id="CHEBI:18005"/>
        <dbReference type="ChEBI" id="CHEBI:29934"/>
        <dbReference type="EC" id="4.2.1.51"/>
    </reaction>
</comment>